<evidence type="ECO:0000256" key="1">
    <source>
        <dbReference type="SAM" id="MobiDB-lite"/>
    </source>
</evidence>
<feature type="region of interest" description="Disordered" evidence="1">
    <location>
        <begin position="84"/>
        <end position="130"/>
    </location>
</feature>
<evidence type="ECO:0000313" key="4">
    <source>
        <dbReference type="Proteomes" id="UP000827284"/>
    </source>
</evidence>
<keyword evidence="4" id="KW-1185">Reference proteome</keyword>
<feature type="compositionally biased region" description="Polar residues" evidence="1">
    <location>
        <begin position="1"/>
        <end position="14"/>
    </location>
</feature>
<feature type="compositionally biased region" description="Acidic residues" evidence="1">
    <location>
        <begin position="245"/>
        <end position="257"/>
    </location>
</feature>
<feature type="compositionally biased region" description="Low complexity" evidence="1">
    <location>
        <begin position="790"/>
        <end position="802"/>
    </location>
</feature>
<proteinExistence type="predicted"/>
<protein>
    <recommendedName>
        <fullName evidence="2">Integrase zinc-binding domain-containing protein</fullName>
    </recommendedName>
</protein>
<reference evidence="3" key="1">
    <citation type="submission" date="2021-11" db="EMBL/GenBank/DDBJ databases">
        <authorList>
            <person name="Herlambang A."/>
            <person name="Guo Y."/>
            <person name="Takashima Y."/>
            <person name="Nishizawa T."/>
        </authorList>
    </citation>
    <scope>NUCLEOTIDE SEQUENCE</scope>
    <source>
        <strain evidence="3">E1425</strain>
    </source>
</reference>
<feature type="compositionally biased region" description="Basic and acidic residues" evidence="1">
    <location>
        <begin position="86"/>
        <end position="102"/>
    </location>
</feature>
<sequence>MNTILPSINTTNRPDSNDDKRGQLTWQQQQHHPHERQSPYPPQQHHHPQTTSSRPGCTNSFGSTLPSVSYDGFFEDKSGSLASHLDLNHGGDHEDDHDERHAVNPQQLSERSRGAAFSPEPRSQQVLHHPHEHHEYLPPAYFFHPQQQLQRPPQPPGHSHYHFYPQQQQQQQALPPSSRSNPTHHPPPPHPPQQYNPLQSLTQDGGHPPQHHRHISQSHLAEQRHRDHIPPHHAHRPLSDRDLDTDFDGDSDLEDSSFEPGYSLEHHQQRHQHVLGPHPQHQHPHPMQHHQPNPFQHYERPPRPQSSHEVHSNNFISEEEFLMLAEDYLLSLSPKKREKALLSNTMYQKILMVLLQPKNTQVSTAQFRFWAKKMFTLSTTETHHIVCHGGKPVATKECLYDVLVYCHRKSSHGGRDKTSAEVRQHYSWVPKELIARFVKHCPLCSSRRHSLQRPLSISSLSALDLEGSFSSSSGMETTRTASSAATGSLSSSSSMSTVHQQGQGGTAMSTSSSMSSASTQFGSLSTSAPYSGGTSGLASDAPPSSSRSSGSGGGSGGGPFHGHGHSHSVSHGQEHLFQFLPRSRPPYDGAQSSLSERLQQQQQQQQQPFDLIPPIAPSPQLSASSSHLHRASDHPATGFYSSSSRTGGHHRHRRSASINTGTLGHSLARSQFAHPYGLGQPGGRRETILQSLSSSNVYHAPSGSWTQGIDNASAEVLAGDGGDEADFEFGEDEGDDDDGFDVDVGDEEREEEDDDFDYHVGRYTSGEAGVGPQQDDHAATVYDDPVEYSQPQQQQLQLQMQMQHRRLHHEQQQQQRQQQQHQQQGRWQAGRHPGGLDSSGSRMPEEDYSPGGLVGLIHGPQRPPDSHPRRYPPRTLSGPSSQRPMSRP</sequence>
<dbReference type="InterPro" id="IPR041588">
    <property type="entry name" value="Integrase_H2C2"/>
</dbReference>
<dbReference type="Proteomes" id="UP000827284">
    <property type="component" value="Unassembled WGS sequence"/>
</dbReference>
<feature type="region of interest" description="Disordered" evidence="1">
    <location>
        <begin position="147"/>
        <end position="310"/>
    </location>
</feature>
<dbReference type="EMBL" id="BQFW01000004">
    <property type="protein sequence ID" value="GJJ70331.1"/>
    <property type="molecule type" value="Genomic_DNA"/>
</dbReference>
<dbReference type="AlphaFoldDB" id="A0A9P3LTQ2"/>
<feature type="compositionally biased region" description="Basic and acidic residues" evidence="1">
    <location>
        <begin position="221"/>
        <end position="230"/>
    </location>
</feature>
<feature type="compositionally biased region" description="Polar residues" evidence="1">
    <location>
        <begin position="50"/>
        <end position="63"/>
    </location>
</feature>
<evidence type="ECO:0000313" key="3">
    <source>
        <dbReference type="EMBL" id="GJJ70331.1"/>
    </source>
</evidence>
<feature type="region of interest" description="Disordered" evidence="1">
    <location>
        <begin position="717"/>
        <end position="888"/>
    </location>
</feature>
<feature type="compositionally biased region" description="Low complexity" evidence="1">
    <location>
        <begin position="477"/>
        <end position="523"/>
    </location>
</feature>
<feature type="compositionally biased region" description="Polar residues" evidence="1">
    <location>
        <begin position="877"/>
        <end position="888"/>
    </location>
</feature>
<feature type="compositionally biased region" description="Low complexity" evidence="1">
    <location>
        <begin position="812"/>
        <end position="824"/>
    </location>
</feature>
<feature type="compositionally biased region" description="Pro residues" evidence="1">
    <location>
        <begin position="184"/>
        <end position="194"/>
    </location>
</feature>
<comment type="caution">
    <text evidence="3">The sequence shown here is derived from an EMBL/GenBank/DDBJ whole genome shotgun (WGS) entry which is preliminary data.</text>
</comment>
<feature type="region of interest" description="Disordered" evidence="1">
    <location>
        <begin position="1"/>
        <end position="63"/>
    </location>
</feature>
<evidence type="ECO:0000259" key="2">
    <source>
        <dbReference type="Pfam" id="PF17921"/>
    </source>
</evidence>
<feature type="region of interest" description="Disordered" evidence="1">
    <location>
        <begin position="469"/>
        <end position="655"/>
    </location>
</feature>
<gene>
    <name evidence="3" type="ORF">EMPS_02680</name>
</gene>
<dbReference type="OrthoDB" id="2499658at2759"/>
<accession>A0A9P3LTQ2</accession>
<feature type="domain" description="Integrase zinc-binding" evidence="2">
    <location>
        <begin position="400"/>
        <end position="449"/>
    </location>
</feature>
<dbReference type="Pfam" id="PF17921">
    <property type="entry name" value="Integrase_H2C2"/>
    <property type="match status" value="1"/>
</dbReference>
<feature type="compositionally biased region" description="Acidic residues" evidence="1">
    <location>
        <begin position="721"/>
        <end position="756"/>
    </location>
</feature>
<feature type="compositionally biased region" description="Low complexity" evidence="1">
    <location>
        <begin position="166"/>
        <end position="183"/>
    </location>
</feature>
<reference evidence="3" key="2">
    <citation type="journal article" date="2022" name="Microbiol. Resour. Announc.">
        <title>Whole-Genome Sequence of Entomortierella parvispora E1425, a Mucoromycotan Fungus Associated with Burkholderiaceae-Related Endosymbiotic Bacteria.</title>
        <authorList>
            <person name="Herlambang A."/>
            <person name="Guo Y."/>
            <person name="Takashima Y."/>
            <person name="Narisawa K."/>
            <person name="Ohta H."/>
            <person name="Nishizawa T."/>
        </authorList>
    </citation>
    <scope>NUCLEOTIDE SEQUENCE</scope>
    <source>
        <strain evidence="3">E1425</strain>
    </source>
</reference>
<organism evidence="3 4">
    <name type="scientific">Entomortierella parvispora</name>
    <dbReference type="NCBI Taxonomy" id="205924"/>
    <lineage>
        <taxon>Eukaryota</taxon>
        <taxon>Fungi</taxon>
        <taxon>Fungi incertae sedis</taxon>
        <taxon>Mucoromycota</taxon>
        <taxon>Mortierellomycotina</taxon>
        <taxon>Mortierellomycetes</taxon>
        <taxon>Mortierellales</taxon>
        <taxon>Mortierellaceae</taxon>
        <taxon>Entomortierella</taxon>
    </lineage>
</organism>
<feature type="compositionally biased region" description="Gly residues" evidence="1">
    <location>
        <begin position="550"/>
        <end position="561"/>
    </location>
</feature>
<name>A0A9P3LTQ2_9FUNG</name>
<feature type="compositionally biased region" description="Basic and acidic residues" evidence="1">
    <location>
        <begin position="297"/>
        <end position="310"/>
    </location>
</feature>